<dbReference type="RefSeq" id="WP_253852050.1">
    <property type="nucleotide sequence ID" value="NZ_BHVO01000048.1"/>
</dbReference>
<dbReference type="NCBIfam" id="TIGR04155">
    <property type="entry name" value="cyano_PEP"/>
    <property type="match status" value="1"/>
</dbReference>
<comment type="caution">
    <text evidence="2">The sequence shown here is derived from an EMBL/GenBank/DDBJ whole genome shotgun (WGS) entry which is preliminary data.</text>
</comment>
<dbReference type="InterPro" id="IPR026374">
    <property type="entry name" value="Cyano_PEP"/>
</dbReference>
<dbReference type="Pfam" id="PF07589">
    <property type="entry name" value="PEP-CTERM"/>
    <property type="match status" value="1"/>
</dbReference>
<protein>
    <recommendedName>
        <fullName evidence="1">Ice-binding protein C-terminal domain-containing protein</fullName>
    </recommendedName>
</protein>
<dbReference type="Proteomes" id="UP000323569">
    <property type="component" value="Unassembled WGS sequence"/>
</dbReference>
<organism evidence="2 3">
    <name type="scientific">Microcystis aeruginosa NIES-2519</name>
    <dbReference type="NCBI Taxonomy" id="2303981"/>
    <lineage>
        <taxon>Bacteria</taxon>
        <taxon>Bacillati</taxon>
        <taxon>Cyanobacteriota</taxon>
        <taxon>Cyanophyceae</taxon>
        <taxon>Oscillatoriophycideae</taxon>
        <taxon>Chroococcales</taxon>
        <taxon>Microcystaceae</taxon>
        <taxon>Microcystis</taxon>
    </lineage>
</organism>
<proteinExistence type="predicted"/>
<sequence>MTLVKLIDFLGRGKNNLLKIAIAKHCCKQIASSVFAISTLTIVSVQAAYAAQIFFGEDINTTATGNNENAVRIPHPNADIARNAFFSNLQGVKTETFETFAPNSIITTLNFGTDTAFLSPGLPVVNIPTGTLNGTFPISGNQTVGTNTGTSTVFRIDFSSPQKAFGFYVTDVEIPNNLSLRFLLSDGLSTIDRPVPTQAGTGGANNTGSVTYFGVIDTNNPFISVSFIRNLNTDDGLALDDFTIASTSQINVPEPSSILGIVSLGVLGIGAALKRKL</sequence>
<dbReference type="NCBIfam" id="TIGR02595">
    <property type="entry name" value="PEP_CTERM"/>
    <property type="match status" value="1"/>
</dbReference>
<evidence type="ECO:0000313" key="2">
    <source>
        <dbReference type="EMBL" id="GCA71214.1"/>
    </source>
</evidence>
<dbReference type="EMBL" id="BHVO01000048">
    <property type="protein sequence ID" value="GCA71214.1"/>
    <property type="molecule type" value="Genomic_DNA"/>
</dbReference>
<dbReference type="InterPro" id="IPR013424">
    <property type="entry name" value="Ice-binding_C"/>
</dbReference>
<dbReference type="AlphaFoldDB" id="A0A5A5R4F9"/>
<evidence type="ECO:0000259" key="1">
    <source>
        <dbReference type="Pfam" id="PF07589"/>
    </source>
</evidence>
<gene>
    <name evidence="2" type="ORF">MiYa_02753</name>
</gene>
<accession>A0A5A5R4F9</accession>
<reference evidence="2 3" key="1">
    <citation type="submission" date="2018-09" db="EMBL/GenBank/DDBJ databases">
        <title>Evolutionary history of phycoerythrin pigmentation in the water bloom-forming cyanobacterium Microcystis aeruginosa.</title>
        <authorList>
            <person name="Tanabe Y."/>
            <person name="Tanabe Y."/>
            <person name="Yamaguchi H."/>
        </authorList>
    </citation>
    <scope>NUCLEOTIDE SEQUENCE [LARGE SCALE GENOMIC DNA]</scope>
    <source>
        <strain evidence="2 3">NIES-2519</strain>
    </source>
</reference>
<evidence type="ECO:0000313" key="3">
    <source>
        <dbReference type="Proteomes" id="UP000323569"/>
    </source>
</evidence>
<name>A0A5A5R4F9_MICAE</name>
<feature type="domain" description="Ice-binding protein C-terminal" evidence="1">
    <location>
        <begin position="252"/>
        <end position="276"/>
    </location>
</feature>